<comment type="catalytic activity">
    <reaction evidence="18">
        <text>10-formyltetrahydrofolyl-(gamma-L-Glu)(n) + L-glutamate + ATP = 10-formyltetrahydrofolyl-(gamma-L-Glu)(n+1) + ADP + phosphate + H(+)</text>
        <dbReference type="Rhea" id="RHEA:51904"/>
        <dbReference type="Rhea" id="RHEA-COMP:13088"/>
        <dbReference type="Rhea" id="RHEA-COMP:14300"/>
        <dbReference type="ChEBI" id="CHEBI:15378"/>
        <dbReference type="ChEBI" id="CHEBI:29985"/>
        <dbReference type="ChEBI" id="CHEBI:30616"/>
        <dbReference type="ChEBI" id="CHEBI:43474"/>
        <dbReference type="ChEBI" id="CHEBI:134413"/>
        <dbReference type="ChEBI" id="CHEBI:456216"/>
        <dbReference type="EC" id="6.3.2.17"/>
    </reaction>
</comment>
<keyword evidence="9" id="KW-0479">Metal-binding</keyword>
<dbReference type="Pfam" id="PF08245">
    <property type="entry name" value="Mur_ligase_M"/>
    <property type="match status" value="1"/>
</dbReference>
<dbReference type="InterPro" id="IPR036615">
    <property type="entry name" value="Mur_ligase_C_dom_sf"/>
</dbReference>
<evidence type="ECO:0000256" key="1">
    <source>
        <dbReference type="ARBA" id="ARBA00002714"/>
    </source>
</evidence>
<comment type="pathway">
    <text evidence="3">Cofactor biosynthesis; tetrahydrofolylpolyglutamate biosynthesis.</text>
</comment>
<keyword evidence="11 21" id="KW-0067">ATP-binding</keyword>
<dbReference type="EC" id="6.3.2.12" evidence="5"/>
<evidence type="ECO:0000256" key="7">
    <source>
        <dbReference type="ARBA" id="ARBA00019357"/>
    </source>
</evidence>
<evidence type="ECO:0000256" key="19">
    <source>
        <dbReference type="ARBA" id="ARBA00049035"/>
    </source>
</evidence>
<dbReference type="InterPro" id="IPR001645">
    <property type="entry name" value="Folylpolyglutamate_synth"/>
</dbReference>
<dbReference type="Gene3D" id="3.90.190.20">
    <property type="entry name" value="Mur ligase, C-terminal domain"/>
    <property type="match status" value="1"/>
</dbReference>
<evidence type="ECO:0000256" key="13">
    <source>
        <dbReference type="ARBA" id="ARBA00022909"/>
    </source>
</evidence>
<evidence type="ECO:0000256" key="9">
    <source>
        <dbReference type="ARBA" id="ARBA00022723"/>
    </source>
</evidence>
<dbReference type="Proteomes" id="UP001214250">
    <property type="component" value="Chromosome 1"/>
</dbReference>
<dbReference type="PANTHER" id="PTHR11136">
    <property type="entry name" value="FOLYLPOLYGLUTAMATE SYNTHASE-RELATED"/>
    <property type="match status" value="1"/>
</dbReference>
<evidence type="ECO:0000256" key="4">
    <source>
        <dbReference type="ARBA" id="ARBA00008276"/>
    </source>
</evidence>
<keyword evidence="12" id="KW-0460">Magnesium</keyword>
<evidence type="ECO:0000256" key="14">
    <source>
        <dbReference type="ARBA" id="ARBA00030048"/>
    </source>
</evidence>
<evidence type="ECO:0000256" key="2">
    <source>
        <dbReference type="ARBA" id="ARBA00004799"/>
    </source>
</evidence>
<evidence type="ECO:0000256" key="11">
    <source>
        <dbReference type="ARBA" id="ARBA00022840"/>
    </source>
</evidence>
<evidence type="ECO:0000259" key="23">
    <source>
        <dbReference type="Pfam" id="PF08245"/>
    </source>
</evidence>
<dbReference type="EC" id="6.3.2.17" evidence="6"/>
<comment type="catalytic activity">
    <reaction evidence="20">
        <text>7,8-dihydropteroate + L-glutamate + ATP = 7,8-dihydrofolate + ADP + phosphate + H(+)</text>
        <dbReference type="Rhea" id="RHEA:23584"/>
        <dbReference type="ChEBI" id="CHEBI:15378"/>
        <dbReference type="ChEBI" id="CHEBI:17839"/>
        <dbReference type="ChEBI" id="CHEBI:29985"/>
        <dbReference type="ChEBI" id="CHEBI:30616"/>
        <dbReference type="ChEBI" id="CHEBI:43474"/>
        <dbReference type="ChEBI" id="CHEBI:57451"/>
        <dbReference type="ChEBI" id="CHEBI:456216"/>
        <dbReference type="EC" id="6.3.2.12"/>
    </reaction>
</comment>
<dbReference type="NCBIfam" id="TIGR01499">
    <property type="entry name" value="folC"/>
    <property type="match status" value="1"/>
</dbReference>
<sequence>MNPSFNFKDAETYLDSLLVFGIKLGLENMVSLNQLLGDPASSLKFIHVAGTNGKGSTCAMIATACKYSGLKTAFYSSPYLVNFLERWRINGTPIQEELYLEAIQEIMLIEDQLIEITGVKPTYFEVLTAAALIIFQKEKCELVVWETGMGGRLDATNIVNPLMSIITNIAMDHGSYLGETIEEVASEKAGIIKANTPFICGELDPKLKSIFAQKAQKSSQYYMDTDFLSHRQGTDIQYQGTHELNYKLRLLGDHQVSNSSIAIKALEVLEDQGILESAIIAAKGIQYAHWPGRIQELPNQIYVDGAHNPAAMEKLSHCFTGKKFTVLCGMMEDKDIKATLKKLAPICKNFIAIPINIPRAIQAETLADIAKETLNCPCSFQNNWETCINNIEGKVLITGSLYLSGEVLSKLAPDSALRCDILE</sequence>
<protein>
    <recommendedName>
        <fullName evidence="7">Dihydrofolate synthase/folylpolyglutamate synthase</fullName>
        <ecNumber evidence="5">6.3.2.12</ecNumber>
        <ecNumber evidence="6">6.3.2.17</ecNumber>
    </recommendedName>
    <alternativeName>
        <fullName evidence="16">Folylpoly-gamma-glutamate synthetase-dihydrofolate synthetase</fullName>
    </alternativeName>
    <alternativeName>
        <fullName evidence="14">Folylpolyglutamate synthetase</fullName>
    </alternativeName>
    <alternativeName>
        <fullName evidence="15">Tetrahydrofolylpolyglutamate synthase</fullName>
    </alternativeName>
</protein>
<comment type="function">
    <text evidence="1">Functions in two distinct reactions of the de novo folate biosynthetic pathway. Catalyzes the addition of a glutamate residue to dihydropteroate (7,8-dihydropteroate or H2Pte) to form dihydrofolate (7,8-dihydrofolate monoglutamate or H2Pte-Glu). Also catalyzes successive additions of L-glutamate to tetrahydrofolate or 10-formyltetrahydrofolate or 5,10-methylenetetrahydrofolate, leading to folylpolyglutamate derivatives.</text>
</comment>
<comment type="catalytic activity">
    <reaction evidence="19">
        <text>(6R)-5,10-methylenetetrahydrofolyl-(gamma-L-Glu)(n) + L-glutamate + ATP = (6R)-5,10-methylenetetrahydrofolyl-(gamma-L-Glu)(n+1) + ADP + phosphate + H(+)</text>
        <dbReference type="Rhea" id="RHEA:51912"/>
        <dbReference type="Rhea" id="RHEA-COMP:13257"/>
        <dbReference type="Rhea" id="RHEA-COMP:13258"/>
        <dbReference type="ChEBI" id="CHEBI:15378"/>
        <dbReference type="ChEBI" id="CHEBI:29985"/>
        <dbReference type="ChEBI" id="CHEBI:30616"/>
        <dbReference type="ChEBI" id="CHEBI:43474"/>
        <dbReference type="ChEBI" id="CHEBI:136572"/>
        <dbReference type="ChEBI" id="CHEBI:456216"/>
        <dbReference type="EC" id="6.3.2.17"/>
    </reaction>
</comment>
<dbReference type="Gene3D" id="3.40.1190.10">
    <property type="entry name" value="Mur-like, catalytic domain"/>
    <property type="match status" value="1"/>
</dbReference>
<feature type="domain" description="Mur ligase C-terminal" evidence="22">
    <location>
        <begin position="299"/>
        <end position="389"/>
    </location>
</feature>
<dbReference type="InterPro" id="IPR004101">
    <property type="entry name" value="Mur_ligase_C"/>
</dbReference>
<comment type="pathway">
    <text evidence="2">Cofactor biosynthesis; tetrahydrofolate biosynthesis; 7,8-dihydrofolate from 2-amino-4-hydroxy-6-hydroxymethyl-7,8-dihydropteridine diphosphate and 4-aminobenzoate: step 2/2.</text>
</comment>
<evidence type="ECO:0000256" key="16">
    <source>
        <dbReference type="ARBA" id="ARBA00032510"/>
    </source>
</evidence>
<name>A0ABY7VR02_9BACT</name>
<evidence type="ECO:0000256" key="12">
    <source>
        <dbReference type="ARBA" id="ARBA00022842"/>
    </source>
</evidence>
<evidence type="ECO:0000256" key="17">
    <source>
        <dbReference type="ARBA" id="ARBA00047493"/>
    </source>
</evidence>
<dbReference type="EMBL" id="CP117811">
    <property type="protein sequence ID" value="WDE95648.1"/>
    <property type="molecule type" value="Genomic_DNA"/>
</dbReference>
<dbReference type="InterPro" id="IPR013221">
    <property type="entry name" value="Mur_ligase_cen"/>
</dbReference>
<evidence type="ECO:0000256" key="10">
    <source>
        <dbReference type="ARBA" id="ARBA00022741"/>
    </source>
</evidence>
<evidence type="ECO:0000256" key="20">
    <source>
        <dbReference type="ARBA" id="ARBA00049161"/>
    </source>
</evidence>
<comment type="similarity">
    <text evidence="4 21">Belongs to the folylpolyglutamate synthase family.</text>
</comment>
<evidence type="ECO:0000259" key="22">
    <source>
        <dbReference type="Pfam" id="PF02875"/>
    </source>
</evidence>
<keyword evidence="10 21" id="KW-0547">Nucleotide-binding</keyword>
<evidence type="ECO:0000313" key="25">
    <source>
        <dbReference type="Proteomes" id="UP001214250"/>
    </source>
</evidence>
<dbReference type="SUPFAM" id="SSF53244">
    <property type="entry name" value="MurD-like peptide ligases, peptide-binding domain"/>
    <property type="match status" value="1"/>
</dbReference>
<keyword evidence="8 21" id="KW-0436">Ligase</keyword>
<organism evidence="24 25">
    <name type="scientific">Lentisphaera profundi</name>
    <dbReference type="NCBI Taxonomy" id="1658616"/>
    <lineage>
        <taxon>Bacteria</taxon>
        <taxon>Pseudomonadati</taxon>
        <taxon>Lentisphaerota</taxon>
        <taxon>Lentisphaeria</taxon>
        <taxon>Lentisphaerales</taxon>
        <taxon>Lentisphaeraceae</taxon>
        <taxon>Lentisphaera</taxon>
    </lineage>
</organism>
<evidence type="ECO:0000256" key="5">
    <source>
        <dbReference type="ARBA" id="ARBA00013023"/>
    </source>
</evidence>
<accession>A0ABY7VR02</accession>
<gene>
    <name evidence="24" type="ORF">PQO03_07925</name>
</gene>
<proteinExistence type="inferred from homology"/>
<dbReference type="InterPro" id="IPR036565">
    <property type="entry name" value="Mur-like_cat_sf"/>
</dbReference>
<dbReference type="PANTHER" id="PTHR11136:SF0">
    <property type="entry name" value="DIHYDROFOLATE SYNTHETASE-RELATED"/>
    <property type="match status" value="1"/>
</dbReference>
<dbReference type="PIRSF" id="PIRSF001563">
    <property type="entry name" value="Folylpolyglu_synth"/>
    <property type="match status" value="1"/>
</dbReference>
<reference evidence="24 25" key="1">
    <citation type="submission" date="2023-02" db="EMBL/GenBank/DDBJ databases">
        <title>Genome sequence of Lentisphaera profundi SAORIC-696.</title>
        <authorList>
            <person name="Kim e."/>
            <person name="Cho J.-C."/>
            <person name="Choi A."/>
            <person name="Kang I."/>
        </authorList>
    </citation>
    <scope>NUCLEOTIDE SEQUENCE [LARGE SCALE GENOMIC DNA]</scope>
    <source>
        <strain evidence="24 25">SAORIC-696</strain>
    </source>
</reference>
<dbReference type="SUPFAM" id="SSF53623">
    <property type="entry name" value="MurD-like peptide ligases, catalytic domain"/>
    <property type="match status" value="1"/>
</dbReference>
<evidence type="ECO:0000256" key="6">
    <source>
        <dbReference type="ARBA" id="ARBA00013025"/>
    </source>
</evidence>
<dbReference type="Pfam" id="PF02875">
    <property type="entry name" value="Mur_ligase_C"/>
    <property type="match status" value="1"/>
</dbReference>
<evidence type="ECO:0000256" key="3">
    <source>
        <dbReference type="ARBA" id="ARBA00005150"/>
    </source>
</evidence>
<evidence type="ECO:0000256" key="15">
    <source>
        <dbReference type="ARBA" id="ARBA00030592"/>
    </source>
</evidence>
<keyword evidence="13" id="KW-0289">Folate biosynthesis</keyword>
<evidence type="ECO:0000256" key="8">
    <source>
        <dbReference type="ARBA" id="ARBA00022598"/>
    </source>
</evidence>
<evidence type="ECO:0000256" key="18">
    <source>
        <dbReference type="ARBA" id="ARBA00047808"/>
    </source>
</evidence>
<comment type="catalytic activity">
    <reaction evidence="17">
        <text>(6S)-5,6,7,8-tetrahydrofolyl-(gamma-L-Glu)(n) + L-glutamate + ATP = (6S)-5,6,7,8-tetrahydrofolyl-(gamma-L-Glu)(n+1) + ADP + phosphate + H(+)</text>
        <dbReference type="Rhea" id="RHEA:10580"/>
        <dbReference type="Rhea" id="RHEA-COMP:14738"/>
        <dbReference type="Rhea" id="RHEA-COMP:14740"/>
        <dbReference type="ChEBI" id="CHEBI:15378"/>
        <dbReference type="ChEBI" id="CHEBI:29985"/>
        <dbReference type="ChEBI" id="CHEBI:30616"/>
        <dbReference type="ChEBI" id="CHEBI:43474"/>
        <dbReference type="ChEBI" id="CHEBI:141005"/>
        <dbReference type="ChEBI" id="CHEBI:456216"/>
        <dbReference type="EC" id="6.3.2.17"/>
    </reaction>
</comment>
<evidence type="ECO:0000256" key="21">
    <source>
        <dbReference type="PIRNR" id="PIRNR001563"/>
    </source>
</evidence>
<evidence type="ECO:0000313" key="24">
    <source>
        <dbReference type="EMBL" id="WDE95648.1"/>
    </source>
</evidence>
<feature type="domain" description="Mur ligase central" evidence="23">
    <location>
        <begin position="48"/>
        <end position="265"/>
    </location>
</feature>
<keyword evidence="25" id="KW-1185">Reference proteome</keyword>
<dbReference type="RefSeq" id="WP_274149356.1">
    <property type="nucleotide sequence ID" value="NZ_CP117811.1"/>
</dbReference>